<reference evidence="1" key="1">
    <citation type="journal article" date="2020" name="Nature">
        <title>Giant virus diversity and host interactions through global metagenomics.</title>
        <authorList>
            <person name="Schulz F."/>
            <person name="Roux S."/>
            <person name="Paez-Espino D."/>
            <person name="Jungbluth S."/>
            <person name="Walsh D.A."/>
            <person name="Denef V.J."/>
            <person name="McMahon K.D."/>
            <person name="Konstantinidis K.T."/>
            <person name="Eloe-Fadrosh E.A."/>
            <person name="Kyrpides N.C."/>
            <person name="Woyke T."/>
        </authorList>
    </citation>
    <scope>NUCLEOTIDE SEQUENCE</scope>
    <source>
        <strain evidence="1">GVMAG-M-3300026093-6</strain>
    </source>
</reference>
<dbReference type="InterPro" id="IPR027417">
    <property type="entry name" value="P-loop_NTPase"/>
</dbReference>
<dbReference type="EMBL" id="MN740375">
    <property type="protein sequence ID" value="QHU03384.1"/>
    <property type="molecule type" value="Genomic_DNA"/>
</dbReference>
<proteinExistence type="predicted"/>
<name>A0A6C0JIC3_9ZZZZ</name>
<dbReference type="Gene3D" id="3.40.50.300">
    <property type="entry name" value="P-loop containing nucleotide triphosphate hydrolases"/>
    <property type="match status" value="1"/>
</dbReference>
<evidence type="ECO:0000313" key="1">
    <source>
        <dbReference type="EMBL" id="QHU03384.1"/>
    </source>
</evidence>
<accession>A0A6C0JIC3</accession>
<dbReference type="AlphaFoldDB" id="A0A6C0JIC3"/>
<sequence length="278" mass="32347">MLILLMGSLELKRFDMKNIGSDKVIVFIGKRETGKSILVKDLLYYHQDIPVGTVISGTEGANSFYSKIVPSIFIHNDYNDAIIANYMKRQRKIVSMWQQQGKEAGDIDPRAFLILDDCLYDSSWIKTKNVRGLFMNGRHYKSMFIITMQYALGIPPNLRTNIDYVFILRENIVSNRKRLYEQYAGMLPSFEVFCQVMDQCTENYECLVIHNNAKSNRIEDQVFWYKAEMHSDFQVGHPSAWKYHINNYDEERDDEDDAFDASKCKSKKGPLVNVKKVN</sequence>
<organism evidence="1">
    <name type="scientific">viral metagenome</name>
    <dbReference type="NCBI Taxonomy" id="1070528"/>
    <lineage>
        <taxon>unclassified sequences</taxon>
        <taxon>metagenomes</taxon>
        <taxon>organismal metagenomes</taxon>
    </lineage>
</organism>
<protein>
    <submittedName>
        <fullName evidence="1">Uncharacterized protein</fullName>
    </submittedName>
</protein>